<dbReference type="GO" id="GO:0045735">
    <property type="term" value="F:nutrient reservoir activity"/>
    <property type="evidence" value="ECO:0007669"/>
    <property type="project" value="UniProtKB-KW"/>
</dbReference>
<feature type="domain" description="Hemocyanin C-terminal" evidence="4">
    <location>
        <begin position="427"/>
        <end position="670"/>
    </location>
</feature>
<dbReference type="Gene3D" id="1.20.1370.10">
    <property type="entry name" value="Hemocyanin, N-terminal domain"/>
    <property type="match status" value="1"/>
</dbReference>
<dbReference type="InterPro" id="IPR037020">
    <property type="entry name" value="Hemocyanin_C_sf"/>
</dbReference>
<feature type="domain" description="Hemocyanin N-terminal" evidence="3">
    <location>
        <begin position="9"/>
        <end position="131"/>
    </location>
</feature>
<dbReference type="AlphaFoldDB" id="A0A1B6H0P8"/>
<dbReference type="InterPro" id="IPR036697">
    <property type="entry name" value="Hemocyanin_N_sf"/>
</dbReference>
<dbReference type="InterPro" id="IPR000896">
    <property type="entry name" value="Hemocyanin/hexamerin_mid_dom"/>
</dbReference>
<keyword evidence="1" id="KW-0758">Storage protein</keyword>
<dbReference type="InterPro" id="IPR005204">
    <property type="entry name" value="Hemocyanin_N"/>
</dbReference>
<name>A0A1B6H0P8_9HEMI</name>
<proteinExistence type="predicted"/>
<dbReference type="SUPFAM" id="SSF81296">
    <property type="entry name" value="E set domains"/>
    <property type="match status" value="1"/>
</dbReference>
<evidence type="ECO:0000313" key="5">
    <source>
        <dbReference type="EMBL" id="JAS68254.1"/>
    </source>
</evidence>
<dbReference type="Pfam" id="PF03722">
    <property type="entry name" value="Hemocyanin_N"/>
    <property type="match status" value="1"/>
</dbReference>
<feature type="domain" description="Hemocyanin middle" evidence="2">
    <location>
        <begin position="136"/>
        <end position="418"/>
    </location>
</feature>
<evidence type="ECO:0008006" key="6">
    <source>
        <dbReference type="Google" id="ProtNLM"/>
    </source>
</evidence>
<gene>
    <name evidence="5" type="ORF">g.7975</name>
</gene>
<dbReference type="InterPro" id="IPR005203">
    <property type="entry name" value="Hemocyanin_C"/>
</dbReference>
<dbReference type="EMBL" id="GECZ01001515">
    <property type="protein sequence ID" value="JAS68254.1"/>
    <property type="molecule type" value="Transcribed_RNA"/>
</dbReference>
<dbReference type="PANTHER" id="PTHR11511">
    <property type="entry name" value="LARVAL STORAGE PROTEIN/PHENOLOXIDASE"/>
    <property type="match status" value="1"/>
</dbReference>
<organism evidence="5">
    <name type="scientific">Cuerna arida</name>
    <dbReference type="NCBI Taxonomy" id="1464854"/>
    <lineage>
        <taxon>Eukaryota</taxon>
        <taxon>Metazoa</taxon>
        <taxon>Ecdysozoa</taxon>
        <taxon>Arthropoda</taxon>
        <taxon>Hexapoda</taxon>
        <taxon>Insecta</taxon>
        <taxon>Pterygota</taxon>
        <taxon>Neoptera</taxon>
        <taxon>Paraneoptera</taxon>
        <taxon>Hemiptera</taxon>
        <taxon>Auchenorrhyncha</taxon>
        <taxon>Membracoidea</taxon>
        <taxon>Cicadellidae</taxon>
        <taxon>Cicadellinae</taxon>
        <taxon>Proconiini</taxon>
        <taxon>Cuerna</taxon>
    </lineage>
</organism>
<dbReference type="InterPro" id="IPR014756">
    <property type="entry name" value="Ig_E-set"/>
</dbReference>
<dbReference type="Gene3D" id="1.10.1280.10">
    <property type="entry name" value="Di-copper center containing domain from catechol oxidase"/>
    <property type="match status" value="1"/>
</dbReference>
<dbReference type="SUPFAM" id="SSF48050">
    <property type="entry name" value="Hemocyanin, N-terminal domain"/>
    <property type="match status" value="1"/>
</dbReference>
<dbReference type="PANTHER" id="PTHR11511:SF5">
    <property type="entry name" value="FAT-BODY PROTEIN 1-RELATED"/>
    <property type="match status" value="1"/>
</dbReference>
<dbReference type="SUPFAM" id="SSF48056">
    <property type="entry name" value="Di-copper centre-containing domain"/>
    <property type="match status" value="1"/>
</dbReference>
<feature type="non-terminal residue" evidence="5">
    <location>
        <position position="1"/>
    </location>
</feature>
<protein>
    <recommendedName>
        <fullName evidence="6">Hemocyanin/hexamerin middle domain-containing protein</fullName>
    </recommendedName>
</protein>
<reference evidence="5" key="1">
    <citation type="submission" date="2015-11" db="EMBL/GenBank/DDBJ databases">
        <title>De novo transcriptome assembly of four potential Pierce s Disease insect vectors from Arizona vineyards.</title>
        <authorList>
            <person name="Tassone E.E."/>
        </authorList>
    </citation>
    <scope>NUCLEOTIDE SEQUENCE</scope>
</reference>
<dbReference type="InterPro" id="IPR008922">
    <property type="entry name" value="Di-copper_centre_dom_sf"/>
</dbReference>
<dbReference type="Pfam" id="PF03723">
    <property type="entry name" value="Hemocyanin_C"/>
    <property type="match status" value="1"/>
</dbReference>
<dbReference type="PRINTS" id="PR00187">
    <property type="entry name" value="HAEMOCYANIN"/>
</dbReference>
<dbReference type="Gene3D" id="2.60.40.1520">
    <property type="entry name" value="Hemocyanin, C-terminal domain"/>
    <property type="match status" value="1"/>
</dbReference>
<evidence type="ECO:0000259" key="4">
    <source>
        <dbReference type="Pfam" id="PF03723"/>
    </source>
</evidence>
<dbReference type="Pfam" id="PF00372">
    <property type="entry name" value="Hemocyanin_M"/>
    <property type="match status" value="1"/>
</dbReference>
<accession>A0A1B6H0P8</accession>
<evidence type="ECO:0000259" key="3">
    <source>
        <dbReference type="Pfam" id="PF03722"/>
    </source>
</evidence>
<dbReference type="GO" id="GO:0005615">
    <property type="term" value="C:extracellular space"/>
    <property type="evidence" value="ECO:0007669"/>
    <property type="project" value="UniProtKB-ARBA"/>
</dbReference>
<dbReference type="InterPro" id="IPR013788">
    <property type="entry name" value="Hemocyanin/hexamerin"/>
</dbReference>
<evidence type="ECO:0000256" key="1">
    <source>
        <dbReference type="ARBA" id="ARBA00022761"/>
    </source>
</evidence>
<sequence>KTQTVDKAFVQKQKDIYKLFKYVFQKNAYSDQAAVSSSYSMIDNIKKYKNADYVKYFWSLYEKGMLPKHKVFSIFYEPHQKEAIALYNVFYYAEDWDTFYQTAVWARDHVNEKMFIYALTTAIYHRPDTQGMAVPPIYETNPYYFVEDYYVKEAYNWKMQMGKFNGPKVKVISHNYTYPPYGYYTENKMDYFTHDFALNQYYYNFHMDYPFWLGGEDAGLTKDKRGSLYYYFHQQLLARYYLERLSNDMGSIEVYDYYSKFPVPFYPKFKHPNGVEFPTRSPKTYSYEFYKGDADYYHYNGHFNYSYPYMVNKLEDYERRIRDVIDMKYYYKSSDSLSPIYEEKPDDFDTFSSLITSTYDSPNPTYYGPMETVMRKMIGGAPSPAHAYHIYPSALELYETTLKDPAFYMYQKRMLQFYFDYQNQYPHYTSQDLMFSGVSIQNVHVDKLLTYFDHHEIDISNVVGVTDEEFEKDYVTVMFKHRHLTHKPFTYKIYIKSEVQADAVIRVFIGPKYNEYGVEFNVNDNRMNYFEINKLYVKIKEGDNYFVGNSSDSYGTSYDPKPFKYAYEYMQKGAAGQQEYTVSDFEAHTGFPNRLLLPKGSPQGQTFQMFFMVSPYQPKGYEYDIVTASGVGSGQRYCDDFPFGYPFNRYIEPDSFDVPNIYFKDVKIFHRKYDEMNKVD</sequence>
<evidence type="ECO:0000259" key="2">
    <source>
        <dbReference type="Pfam" id="PF00372"/>
    </source>
</evidence>